<protein>
    <submittedName>
        <fullName evidence="1">Uncharacterized protein</fullName>
    </submittedName>
</protein>
<reference evidence="1 2" key="1">
    <citation type="journal article" date="2022" name="Nat. Microbiol.">
        <title>The microbiome of a bacterivorous marine choanoflagellate contains a resource-demanding obligate bacterial associate.</title>
        <authorList>
            <person name="Needham D.M."/>
            <person name="Poirier C."/>
            <person name="Bachy C."/>
            <person name="George E.E."/>
            <person name="Wilken S."/>
            <person name="Yung C.C.M."/>
            <person name="Limardo A.J."/>
            <person name="Morando M."/>
            <person name="Sudek L."/>
            <person name="Malmstrom R.R."/>
            <person name="Keeling P.J."/>
            <person name="Santoro A.E."/>
            <person name="Worden A.Z."/>
        </authorList>
    </citation>
    <scope>NUCLEOTIDE SEQUENCE [LARGE SCALE GENOMIC DNA]</scope>
    <source>
        <strain evidence="1 2">Comchoano-2</strain>
    </source>
</reference>
<dbReference type="EMBL" id="JAKUDN010000002">
    <property type="protein sequence ID" value="MCP8352243.1"/>
    <property type="molecule type" value="Genomic_DNA"/>
</dbReference>
<keyword evidence="2" id="KW-1185">Reference proteome</keyword>
<proteinExistence type="predicted"/>
<organism evidence="1 2">
    <name type="scientific">Candidatus Synchoanobacter obligatus</name>
    <dbReference type="NCBI Taxonomy" id="2919597"/>
    <lineage>
        <taxon>Bacteria</taxon>
        <taxon>Pseudomonadati</taxon>
        <taxon>Pseudomonadota</taxon>
        <taxon>Gammaproteobacteria</taxon>
        <taxon>Candidatus Comchoanobacterales</taxon>
        <taxon>Candidatus Comchoanobacteraceae</taxon>
        <taxon>Candidatus Synchoanobacter</taxon>
    </lineage>
</organism>
<dbReference type="RefSeq" id="WP_258569350.1">
    <property type="nucleotide sequence ID" value="NZ_JAKUDN010000002.1"/>
</dbReference>
<dbReference type="Proteomes" id="UP001320768">
    <property type="component" value="Unassembled WGS sequence"/>
</dbReference>
<sequence>MMFVDYAKLFSWESGVLKQAAFKGSESVNLAVASPNLCQELGLRAGLGARGFALTTKAEPC</sequence>
<gene>
    <name evidence="1" type="ORF">MKS91_02945</name>
</gene>
<accession>A0ABT1L7A8</accession>
<name>A0ABT1L7A8_9GAMM</name>
<comment type="caution">
    <text evidence="1">The sequence shown here is derived from an EMBL/GenBank/DDBJ whole genome shotgun (WGS) entry which is preliminary data.</text>
</comment>
<evidence type="ECO:0000313" key="1">
    <source>
        <dbReference type="EMBL" id="MCP8352243.1"/>
    </source>
</evidence>
<evidence type="ECO:0000313" key="2">
    <source>
        <dbReference type="Proteomes" id="UP001320768"/>
    </source>
</evidence>